<accession>A0A165PG82</accession>
<evidence type="ECO:0000313" key="2">
    <source>
        <dbReference type="EMBL" id="KZT20999.1"/>
    </source>
</evidence>
<reference evidence="2 3" key="1">
    <citation type="journal article" date="2016" name="Mol. Biol. Evol.">
        <title>Comparative Genomics of Early-Diverging Mushroom-Forming Fungi Provides Insights into the Origins of Lignocellulose Decay Capabilities.</title>
        <authorList>
            <person name="Nagy L.G."/>
            <person name="Riley R."/>
            <person name="Tritt A."/>
            <person name="Adam C."/>
            <person name="Daum C."/>
            <person name="Floudas D."/>
            <person name="Sun H."/>
            <person name="Yadav J.S."/>
            <person name="Pangilinan J."/>
            <person name="Larsson K.H."/>
            <person name="Matsuura K."/>
            <person name="Barry K."/>
            <person name="Labutti K."/>
            <person name="Kuo R."/>
            <person name="Ohm R.A."/>
            <person name="Bhattacharya S.S."/>
            <person name="Shirouzu T."/>
            <person name="Yoshinaga Y."/>
            <person name="Martin F.M."/>
            <person name="Grigoriev I.V."/>
            <person name="Hibbett D.S."/>
        </authorList>
    </citation>
    <scope>NUCLEOTIDE SEQUENCE [LARGE SCALE GENOMIC DNA]</scope>
    <source>
        <strain evidence="2 3">HHB14362 ss-1</strain>
    </source>
</reference>
<dbReference type="Proteomes" id="UP000076761">
    <property type="component" value="Unassembled WGS sequence"/>
</dbReference>
<protein>
    <recommendedName>
        <fullName evidence="1">Integrase core domain-containing protein</fullName>
    </recommendedName>
</protein>
<dbReference type="Pfam" id="PF24764">
    <property type="entry name" value="rva_4"/>
    <property type="match status" value="1"/>
</dbReference>
<sequence>MLSLHRVDSLGQTLRRRQKIQWKKYSVPRPNYLWHCDDHHKLIWWGIVIHGFIDGYCHTVSP</sequence>
<proteinExistence type="predicted"/>
<evidence type="ECO:0000259" key="1">
    <source>
        <dbReference type="Pfam" id="PF24764"/>
    </source>
</evidence>
<name>A0A165PG82_9AGAM</name>
<feature type="domain" description="Integrase core" evidence="1">
    <location>
        <begin position="25"/>
        <end position="60"/>
    </location>
</feature>
<dbReference type="OrthoDB" id="2686689at2759"/>
<organism evidence="2 3">
    <name type="scientific">Neolentinus lepideus HHB14362 ss-1</name>
    <dbReference type="NCBI Taxonomy" id="1314782"/>
    <lineage>
        <taxon>Eukaryota</taxon>
        <taxon>Fungi</taxon>
        <taxon>Dikarya</taxon>
        <taxon>Basidiomycota</taxon>
        <taxon>Agaricomycotina</taxon>
        <taxon>Agaricomycetes</taxon>
        <taxon>Gloeophyllales</taxon>
        <taxon>Gloeophyllaceae</taxon>
        <taxon>Neolentinus</taxon>
    </lineage>
</organism>
<keyword evidence="3" id="KW-1185">Reference proteome</keyword>
<dbReference type="AlphaFoldDB" id="A0A165PG82"/>
<dbReference type="PANTHER" id="PTHR46791">
    <property type="entry name" value="EXPRESSED PROTEIN"/>
    <property type="match status" value="1"/>
</dbReference>
<dbReference type="STRING" id="1314782.A0A165PG82"/>
<evidence type="ECO:0000313" key="3">
    <source>
        <dbReference type="Proteomes" id="UP000076761"/>
    </source>
</evidence>
<gene>
    <name evidence="2" type="ORF">NEOLEDRAFT_1074412</name>
</gene>
<dbReference type="InParanoid" id="A0A165PG82"/>
<dbReference type="PANTHER" id="PTHR46791:SF5">
    <property type="entry name" value="CLR5 DOMAIN-CONTAINING PROTEIN-RELATED"/>
    <property type="match status" value="1"/>
</dbReference>
<dbReference type="InterPro" id="IPR058913">
    <property type="entry name" value="Integrase_dom_put"/>
</dbReference>
<dbReference type="EMBL" id="KV425612">
    <property type="protein sequence ID" value="KZT20999.1"/>
    <property type="molecule type" value="Genomic_DNA"/>
</dbReference>